<keyword evidence="6" id="KW-0175">Coiled coil</keyword>
<dbReference type="OrthoDB" id="5477114at2"/>
<evidence type="ECO:0000256" key="6">
    <source>
        <dbReference type="SAM" id="Coils"/>
    </source>
</evidence>
<organism evidence="8 9">
    <name type="scientific">Saliterribacillus persicus</name>
    <dbReference type="NCBI Taxonomy" id="930114"/>
    <lineage>
        <taxon>Bacteria</taxon>
        <taxon>Bacillati</taxon>
        <taxon>Bacillota</taxon>
        <taxon>Bacilli</taxon>
        <taxon>Bacillales</taxon>
        <taxon>Bacillaceae</taxon>
        <taxon>Saliterribacillus</taxon>
    </lineage>
</organism>
<gene>
    <name evidence="8" type="ORF">DFR57_11653</name>
</gene>
<evidence type="ECO:0000256" key="3">
    <source>
        <dbReference type="ARBA" id="ARBA00022801"/>
    </source>
</evidence>
<dbReference type="RefSeq" id="WP_114354141.1">
    <property type="nucleotide sequence ID" value="NZ_QPJJ01000016.1"/>
</dbReference>
<evidence type="ECO:0000259" key="7">
    <source>
        <dbReference type="Pfam" id="PF00350"/>
    </source>
</evidence>
<evidence type="ECO:0000256" key="4">
    <source>
        <dbReference type="ARBA" id="ARBA00023134"/>
    </source>
</evidence>
<evidence type="ECO:0000313" key="8">
    <source>
        <dbReference type="EMBL" id="RCW63774.1"/>
    </source>
</evidence>
<keyword evidence="2" id="KW-0547">Nucleotide-binding</keyword>
<evidence type="ECO:0000256" key="2">
    <source>
        <dbReference type="ARBA" id="ARBA00022741"/>
    </source>
</evidence>
<evidence type="ECO:0000256" key="1">
    <source>
        <dbReference type="ARBA" id="ARBA00004370"/>
    </source>
</evidence>
<dbReference type="PANTHER" id="PTHR10465:SF0">
    <property type="entry name" value="SARCALUMENIN"/>
    <property type="match status" value="1"/>
</dbReference>
<dbReference type="InterPro" id="IPR027094">
    <property type="entry name" value="Mitofusin_fam"/>
</dbReference>
<dbReference type="CDD" id="cd09912">
    <property type="entry name" value="DLP_2"/>
    <property type="match status" value="1"/>
</dbReference>
<accession>A0A368XCL3</accession>
<dbReference type="GO" id="GO:0005525">
    <property type="term" value="F:GTP binding"/>
    <property type="evidence" value="ECO:0007669"/>
    <property type="project" value="UniProtKB-KW"/>
</dbReference>
<feature type="coiled-coil region" evidence="6">
    <location>
        <begin position="477"/>
        <end position="504"/>
    </location>
</feature>
<reference evidence="8 9" key="1">
    <citation type="submission" date="2018-07" db="EMBL/GenBank/DDBJ databases">
        <title>Genomic Encyclopedia of Type Strains, Phase IV (KMG-IV): sequencing the most valuable type-strain genomes for metagenomic binning, comparative biology and taxonomic classification.</title>
        <authorList>
            <person name="Goeker M."/>
        </authorList>
    </citation>
    <scope>NUCLEOTIDE SEQUENCE [LARGE SCALE GENOMIC DNA]</scope>
    <source>
        <strain evidence="8 9">DSM 27696</strain>
    </source>
</reference>
<evidence type="ECO:0000256" key="5">
    <source>
        <dbReference type="ARBA" id="ARBA00023136"/>
    </source>
</evidence>
<sequence>MVVSNPLRYDLDTLANLYQFYQQNFTNEMDQKIYDLIKKKEEERFTICFAGHFSAGKSTLINQFTNEPLLPQSPIPTSANVVEIVNGKEEIIVDLKNQQAVRSEASLTIDQIQNLCKDGETINRIRISKPLSQLPENVSIFDTPGIDSVDDADRIITEASIHTADILYYVVDYNHVQSEVNAMFLKEIEHRGIPYCLIVNQIDKHVDSELTFEAFKNSTENALLSWELHPQKVYYISLKALDLPTNEWKELKADMHQLFSPEQTNMINDTINREVSYYIDLAMDEYNESLIELENANENEDKSETGESIGQLKENLSTLEESVTSLDDQVNTLLNQTTANAQLMSFEIREKARELLESFQDNFKTGIFTTSKKREKIREERLQHFYGALMEQVEANLIWKLRDKLTAFINQYYKETLTLELPKEPYQKEAVIKQINTGASVTGEYVLNYTKQLEQDIKKHYRLEYKAIWLNYKKEIEELIQKDISKLQQSLNEATTQYKDKEKQETRISEINKYQEYLKAFKHGEVELDRDIYQKLKHLNKVEVKTDHTYFEEKSIYHKNDDQEVSSPLKERESLNLDPKTTLNYAKKVVDITRDLDSVQKLTTTLEEKIERLEKQKYEIALFGAFSAGKSSFANALLGENILPVSPNPTTATINKISPPTKTHKHRTAIVKMKSEEDVLDDIHLSLSDITFDSLKSFIDWFQRKKWKKMNLSTRNFTFLKAISDGYQDVSAMLSEKQEVTQENFERFIATESIACFVEELELFFDCAITRKGISLVDTPGADSINARHTNLTFSYMKNSDAILFLTYYNHPFSKADELLLQQLGKIKDAFHLDKMFFIINAADLASDEEELSLVKQYVKNQLQKNEVYQPNLYALSSKNVMLDKSREEAVADGGFLSFEHDFDYFLGDQLLQLSLSAMITDVERIEAFLKRYIDAQNMEAQEKENLKGKYEQELTEYKAITANYPIENSITYILEQLEKQFYYMKQRLSIQFPDHFKEFFHPGRIKLSGKKGRLQVQESYEAFIKQLNQLANQELRAIIVRMETWSNDQFRKVHQDLADKFYQLSDEEYQISAFHSKDLDQPDWNEQVFHIQENKVNSVLNQYKDTKQFFQENKKKIMEENLSDILLPFYEDKLKNINDDFHDFYKHQIEELIKNILADVQTQAEYDYDSFIDKIFNQTTDEKMIDAYEEMKRIK</sequence>
<feature type="coiled-coil region" evidence="6">
    <location>
        <begin position="934"/>
        <end position="964"/>
    </location>
</feature>
<keyword evidence="4" id="KW-0342">GTP-binding</keyword>
<feature type="domain" description="Dynamin N-terminal" evidence="7">
    <location>
        <begin position="47"/>
        <end position="200"/>
    </location>
</feature>
<proteinExistence type="predicted"/>
<dbReference type="GO" id="GO:0003924">
    <property type="term" value="F:GTPase activity"/>
    <property type="evidence" value="ECO:0007669"/>
    <property type="project" value="InterPro"/>
</dbReference>
<comment type="caution">
    <text evidence="8">The sequence shown here is derived from an EMBL/GenBank/DDBJ whole genome shotgun (WGS) entry which is preliminary data.</text>
</comment>
<keyword evidence="3" id="KW-0378">Hydrolase</keyword>
<dbReference type="AlphaFoldDB" id="A0A368XCL3"/>
<dbReference type="Pfam" id="PF00350">
    <property type="entry name" value="Dynamin_N"/>
    <property type="match status" value="2"/>
</dbReference>
<protein>
    <submittedName>
        <fullName evidence="8">Small GTP-binding protein</fullName>
    </submittedName>
</protein>
<keyword evidence="9" id="KW-1185">Reference proteome</keyword>
<dbReference type="Proteomes" id="UP000252585">
    <property type="component" value="Unassembled WGS sequence"/>
</dbReference>
<feature type="domain" description="Dynamin N-terminal" evidence="7">
    <location>
        <begin position="620"/>
        <end position="841"/>
    </location>
</feature>
<feature type="coiled-coil region" evidence="6">
    <location>
        <begin position="279"/>
        <end position="336"/>
    </location>
</feature>
<dbReference type="PANTHER" id="PTHR10465">
    <property type="entry name" value="TRANSMEMBRANE GTPASE FZO1"/>
    <property type="match status" value="1"/>
</dbReference>
<dbReference type="SUPFAM" id="SSF52540">
    <property type="entry name" value="P-loop containing nucleoside triphosphate hydrolases"/>
    <property type="match status" value="2"/>
</dbReference>
<dbReference type="InterPro" id="IPR045063">
    <property type="entry name" value="Dynamin_N"/>
</dbReference>
<dbReference type="EMBL" id="QPJJ01000016">
    <property type="protein sequence ID" value="RCW63774.1"/>
    <property type="molecule type" value="Genomic_DNA"/>
</dbReference>
<keyword evidence="5" id="KW-0472">Membrane</keyword>
<dbReference type="InterPro" id="IPR027417">
    <property type="entry name" value="P-loop_NTPase"/>
</dbReference>
<name>A0A368XCL3_9BACI</name>
<dbReference type="Gene3D" id="3.40.50.300">
    <property type="entry name" value="P-loop containing nucleotide triphosphate hydrolases"/>
    <property type="match status" value="2"/>
</dbReference>
<dbReference type="GO" id="GO:0016020">
    <property type="term" value="C:membrane"/>
    <property type="evidence" value="ECO:0007669"/>
    <property type="project" value="UniProtKB-SubCell"/>
</dbReference>
<comment type="subcellular location">
    <subcellularLocation>
        <location evidence="1">Membrane</location>
    </subcellularLocation>
</comment>
<evidence type="ECO:0000313" key="9">
    <source>
        <dbReference type="Proteomes" id="UP000252585"/>
    </source>
</evidence>